<proteinExistence type="predicted"/>
<dbReference type="Proteomes" id="UP000664417">
    <property type="component" value="Unassembled WGS sequence"/>
</dbReference>
<organism evidence="1 2">
    <name type="scientific">Acanthopleuribacter pedis</name>
    <dbReference type="NCBI Taxonomy" id="442870"/>
    <lineage>
        <taxon>Bacteria</taxon>
        <taxon>Pseudomonadati</taxon>
        <taxon>Acidobacteriota</taxon>
        <taxon>Holophagae</taxon>
        <taxon>Acanthopleuribacterales</taxon>
        <taxon>Acanthopleuribacteraceae</taxon>
        <taxon>Acanthopleuribacter</taxon>
    </lineage>
</organism>
<dbReference type="GO" id="GO:0030254">
    <property type="term" value="P:protein secretion by the type III secretion system"/>
    <property type="evidence" value="ECO:0007669"/>
    <property type="project" value="InterPro"/>
</dbReference>
<dbReference type="AlphaFoldDB" id="A0A8J7U6E5"/>
<dbReference type="InterPro" id="IPR010261">
    <property type="entry name" value="Tir_chaperone"/>
</dbReference>
<gene>
    <name evidence="1" type="ORF">J3U88_29755</name>
</gene>
<comment type="caution">
    <text evidence="1">The sequence shown here is derived from an EMBL/GenBank/DDBJ whole genome shotgun (WGS) entry which is preliminary data.</text>
</comment>
<dbReference type="Gene3D" id="3.30.1460.10">
    <property type="match status" value="1"/>
</dbReference>
<reference evidence="1" key="1">
    <citation type="submission" date="2021-03" db="EMBL/GenBank/DDBJ databases">
        <authorList>
            <person name="Wang G."/>
        </authorList>
    </citation>
    <scope>NUCLEOTIDE SEQUENCE</scope>
    <source>
        <strain evidence="1">KCTC 12899</strain>
    </source>
</reference>
<sequence>MDDQAMSREIVSGLSEAFGGPAAQFKSDDYAHLVYEHRSVLCFQYLAERKSVVVFVILGRVPEHVLAKVLEHGLFSNLFWQRTRGTTLAYDDARQALVLQQRIHLVGLNPADFQEKVTHMAEVAAMWTDLLNRAAQTTPAEATAPGSPAPLPAEAGTLNAAEPSSFQFDPSRFALTRQVLPKRRDKSEGFWLKIWSEMAWKSGPGSRATAPAGPEHFYRPLQPRGLAKITASALLRF</sequence>
<accession>A0A8J7U6E5</accession>
<dbReference type="RefSeq" id="WP_207862670.1">
    <property type="nucleotide sequence ID" value="NZ_JAFREP010000041.1"/>
</dbReference>
<dbReference type="SUPFAM" id="SSF69635">
    <property type="entry name" value="Type III secretory system chaperone-like"/>
    <property type="match status" value="1"/>
</dbReference>
<dbReference type="Pfam" id="PF05932">
    <property type="entry name" value="CesT"/>
    <property type="match status" value="1"/>
</dbReference>
<name>A0A8J7U6E5_9BACT</name>
<protein>
    <submittedName>
        <fullName evidence="1">Type III secretion system chaperone</fullName>
    </submittedName>
</protein>
<evidence type="ECO:0000313" key="2">
    <source>
        <dbReference type="Proteomes" id="UP000664417"/>
    </source>
</evidence>
<keyword evidence="2" id="KW-1185">Reference proteome</keyword>
<dbReference type="CDD" id="cd16364">
    <property type="entry name" value="T3SC_I-like"/>
    <property type="match status" value="1"/>
</dbReference>
<evidence type="ECO:0000313" key="1">
    <source>
        <dbReference type="EMBL" id="MBO1322697.1"/>
    </source>
</evidence>
<dbReference type="EMBL" id="JAFREP010000041">
    <property type="protein sequence ID" value="MBO1322697.1"/>
    <property type="molecule type" value="Genomic_DNA"/>
</dbReference>